<feature type="binding site" evidence="6">
    <location>
        <position position="69"/>
    </location>
    <ligand>
        <name>molybdate</name>
        <dbReference type="ChEBI" id="CHEBI:36264"/>
    </ligand>
</feature>
<proteinExistence type="inferred from homology"/>
<dbReference type="AlphaFoldDB" id="A0A2T0VXX3"/>
<evidence type="ECO:0000313" key="8">
    <source>
        <dbReference type="Proteomes" id="UP000238007"/>
    </source>
</evidence>
<comment type="similarity">
    <text evidence="1">Belongs to the bacterial solute-binding protein ModA family.</text>
</comment>
<evidence type="ECO:0000313" key="7">
    <source>
        <dbReference type="EMBL" id="PRY77001.1"/>
    </source>
</evidence>
<organism evidence="7 8">
    <name type="scientific">Yoonia maritima</name>
    <dbReference type="NCBI Taxonomy" id="1435347"/>
    <lineage>
        <taxon>Bacteria</taxon>
        <taxon>Pseudomonadati</taxon>
        <taxon>Pseudomonadota</taxon>
        <taxon>Alphaproteobacteria</taxon>
        <taxon>Rhodobacterales</taxon>
        <taxon>Paracoccaceae</taxon>
        <taxon>Yoonia</taxon>
    </lineage>
</organism>
<reference evidence="7 8" key="1">
    <citation type="submission" date="2018-03" db="EMBL/GenBank/DDBJ databases">
        <title>Genomic Encyclopedia of Archaeal and Bacterial Type Strains, Phase II (KMG-II): from individual species to whole genera.</title>
        <authorList>
            <person name="Goeker M."/>
        </authorList>
    </citation>
    <scope>NUCLEOTIDE SEQUENCE [LARGE SCALE GENOMIC DNA]</scope>
    <source>
        <strain evidence="7 8">DSM 101533</strain>
    </source>
</reference>
<dbReference type="OrthoDB" id="9785015at2"/>
<dbReference type="Gene3D" id="3.40.190.10">
    <property type="entry name" value="Periplasmic binding protein-like II"/>
    <property type="match status" value="2"/>
</dbReference>
<evidence type="ECO:0000256" key="6">
    <source>
        <dbReference type="PIRSR" id="PIRSR004846-1"/>
    </source>
</evidence>
<dbReference type="RefSeq" id="WP_106358155.1">
    <property type="nucleotide sequence ID" value="NZ_PVTP01000007.1"/>
</dbReference>
<evidence type="ECO:0000256" key="3">
    <source>
        <dbReference type="ARBA" id="ARBA00022723"/>
    </source>
</evidence>
<evidence type="ECO:0000256" key="5">
    <source>
        <dbReference type="ARBA" id="ARBA00062515"/>
    </source>
</evidence>
<dbReference type="GO" id="GO:0015689">
    <property type="term" value="P:molybdate ion transport"/>
    <property type="evidence" value="ECO:0007669"/>
    <property type="project" value="InterPro"/>
</dbReference>
<feature type="binding site" evidence="6">
    <location>
        <position position="152"/>
    </location>
    <ligand>
        <name>molybdate</name>
        <dbReference type="ChEBI" id="CHEBI:36264"/>
    </ligand>
</feature>
<feature type="binding site" evidence="6">
    <location>
        <position position="47"/>
    </location>
    <ligand>
        <name>molybdate</name>
        <dbReference type="ChEBI" id="CHEBI:36264"/>
    </ligand>
</feature>
<comment type="caution">
    <text evidence="7">The sequence shown here is derived from an EMBL/GenBank/DDBJ whole genome shotgun (WGS) entry which is preliminary data.</text>
</comment>
<dbReference type="SUPFAM" id="SSF53850">
    <property type="entry name" value="Periplasmic binding protein-like II"/>
    <property type="match status" value="1"/>
</dbReference>
<dbReference type="PANTHER" id="PTHR30632:SF17">
    <property type="entry name" value="MOLYBDATE-BINDING PROTEIN MODA"/>
    <property type="match status" value="1"/>
</dbReference>
<keyword evidence="2 6" id="KW-0500">Molybdenum</keyword>
<keyword evidence="8" id="KW-1185">Reference proteome</keyword>
<keyword evidence="3 6" id="KW-0479">Metal-binding</keyword>
<comment type="subunit">
    <text evidence="5">The complex is composed of two ATP-binding proteins (ModC), two transmembrane proteins (ModB) and a solute-binding protein (ModA).</text>
</comment>
<protein>
    <submittedName>
        <fullName evidence="7">Molybdate transport system substrate-binding protein</fullName>
    </submittedName>
</protein>
<evidence type="ECO:0000256" key="1">
    <source>
        <dbReference type="ARBA" id="ARBA00009175"/>
    </source>
</evidence>
<evidence type="ECO:0000256" key="2">
    <source>
        <dbReference type="ARBA" id="ARBA00022505"/>
    </source>
</evidence>
<dbReference type="EMBL" id="PVTP01000007">
    <property type="protein sequence ID" value="PRY77001.1"/>
    <property type="molecule type" value="Genomic_DNA"/>
</dbReference>
<dbReference type="PIRSF" id="PIRSF004846">
    <property type="entry name" value="ModA"/>
    <property type="match status" value="1"/>
</dbReference>
<dbReference type="NCBIfam" id="TIGR01256">
    <property type="entry name" value="modA"/>
    <property type="match status" value="1"/>
</dbReference>
<accession>A0A2T0VXX3</accession>
<name>A0A2T0VXX3_9RHOB</name>
<feature type="binding site" evidence="6">
    <location>
        <position position="179"/>
    </location>
    <ligand>
        <name>molybdate</name>
        <dbReference type="ChEBI" id="CHEBI:36264"/>
    </ligand>
</feature>
<dbReference type="Proteomes" id="UP000238007">
    <property type="component" value="Unassembled WGS sequence"/>
</dbReference>
<dbReference type="GO" id="GO:0046872">
    <property type="term" value="F:metal ion binding"/>
    <property type="evidence" value="ECO:0007669"/>
    <property type="project" value="UniProtKB-KW"/>
</dbReference>
<gene>
    <name evidence="7" type="ORF">CLV80_107178</name>
</gene>
<dbReference type="InterPro" id="IPR050682">
    <property type="entry name" value="ModA/WtpA"/>
</dbReference>
<keyword evidence="4" id="KW-0732">Signal</keyword>
<sequence length="262" mass="27149">MGLGLANGCERLDSRGMLIRPFITMICLALFGAQTARAEVLVFAAASLKEPVDAMAAQFPDVVVSYAGSGTLARQVSQGAPADVVLLANADWMNYLRDGDHVQPHTVSDFASNGLVLIGPATSNDVPLTADGITTALGGGRIAVGLTNAVPAGIYAKEALIHLGLWDQFAGQLAEVDNVRAALALVARGQAPLGIVYATDARISDAVRVVASFPQESHTPIRYTGALTPDADENAATFWGFVTGSAGQAMMAEAGFLPPVSR</sequence>
<dbReference type="InterPro" id="IPR005950">
    <property type="entry name" value="ModA"/>
</dbReference>
<dbReference type="FunFam" id="3.40.190.10:FF:000035">
    <property type="entry name" value="Molybdate ABC transporter substrate-binding protein"/>
    <property type="match status" value="1"/>
</dbReference>
<dbReference type="GO" id="GO:1901359">
    <property type="term" value="F:tungstate binding"/>
    <property type="evidence" value="ECO:0007669"/>
    <property type="project" value="UniProtKB-ARBA"/>
</dbReference>
<feature type="binding site" evidence="6">
    <location>
        <position position="197"/>
    </location>
    <ligand>
        <name>molybdate</name>
        <dbReference type="ChEBI" id="CHEBI:36264"/>
    </ligand>
</feature>
<dbReference type="PANTHER" id="PTHR30632">
    <property type="entry name" value="MOLYBDATE-BINDING PERIPLASMIC PROTEIN"/>
    <property type="match status" value="1"/>
</dbReference>
<dbReference type="Pfam" id="PF13531">
    <property type="entry name" value="SBP_bac_11"/>
    <property type="match status" value="1"/>
</dbReference>
<dbReference type="GO" id="GO:0030973">
    <property type="term" value="F:molybdate ion binding"/>
    <property type="evidence" value="ECO:0007669"/>
    <property type="project" value="TreeGrafter"/>
</dbReference>
<evidence type="ECO:0000256" key="4">
    <source>
        <dbReference type="ARBA" id="ARBA00022729"/>
    </source>
</evidence>
<dbReference type="GO" id="GO:0030288">
    <property type="term" value="C:outer membrane-bounded periplasmic space"/>
    <property type="evidence" value="ECO:0007669"/>
    <property type="project" value="TreeGrafter"/>
</dbReference>